<comment type="caution">
    <text evidence="1">The sequence shown here is derived from an EMBL/GenBank/DDBJ whole genome shotgun (WGS) entry which is preliminary data.</text>
</comment>
<reference evidence="1 2" key="1">
    <citation type="journal article" date="2020" name="Front. Microbiol.">
        <title>Genetic Organization of the aprX-lipA2 Operon Affects the Proteolytic Potential of Pseudomonas Species in Milk.</title>
        <authorList>
            <person name="Maier C."/>
            <person name="Huptas C."/>
            <person name="von Neubeck M."/>
            <person name="Scherer S."/>
            <person name="Wenning M."/>
            <person name="Lucking G."/>
        </authorList>
    </citation>
    <scope>NUCLEOTIDE SEQUENCE [LARGE SCALE GENOMIC DNA]</scope>
    <source>
        <strain evidence="1 2">G4779</strain>
    </source>
</reference>
<dbReference type="AlphaFoldDB" id="A0A7Y1QNN5"/>
<dbReference type="Proteomes" id="UP000542111">
    <property type="component" value="Unassembled WGS sequence"/>
</dbReference>
<evidence type="ECO:0000313" key="1">
    <source>
        <dbReference type="EMBL" id="NNA98355.1"/>
    </source>
</evidence>
<dbReference type="EMBL" id="JAAQYP010000054">
    <property type="protein sequence ID" value="NNA98355.1"/>
    <property type="molecule type" value="Genomic_DNA"/>
</dbReference>
<proteinExistence type="predicted"/>
<name>A0A7Y1QNN5_9PSED</name>
<sequence>MSIQALRAVWGTQFPLLSERVKASLFSQLAHIQDATTEAAVNEAVFLAKGFIVALLEAELTDEQGMHLLGTSLLRVESEALARIRATR</sequence>
<evidence type="ECO:0000313" key="2">
    <source>
        <dbReference type="Proteomes" id="UP000542111"/>
    </source>
</evidence>
<dbReference type="RefSeq" id="WP_076965114.1">
    <property type="nucleotide sequence ID" value="NZ_CBCRYT010000084.1"/>
</dbReference>
<organism evidence="1 2">
    <name type="scientific">Pseudomonas gessardii</name>
    <dbReference type="NCBI Taxonomy" id="78544"/>
    <lineage>
        <taxon>Bacteria</taxon>
        <taxon>Pseudomonadati</taxon>
        <taxon>Pseudomonadota</taxon>
        <taxon>Gammaproteobacteria</taxon>
        <taxon>Pseudomonadales</taxon>
        <taxon>Pseudomonadaceae</taxon>
        <taxon>Pseudomonas</taxon>
    </lineage>
</organism>
<gene>
    <name evidence="1" type="ORF">HBO33_24645</name>
</gene>
<dbReference type="OrthoDB" id="9902743at2"/>
<protein>
    <submittedName>
        <fullName evidence="1">Uncharacterized protein</fullName>
    </submittedName>
</protein>
<accession>A0A7Y1QNN5</accession>
<dbReference type="GeneID" id="70099329"/>